<evidence type="ECO:0000313" key="2">
    <source>
        <dbReference type="Proteomes" id="UP001396334"/>
    </source>
</evidence>
<dbReference type="Proteomes" id="UP001396334">
    <property type="component" value="Unassembled WGS sequence"/>
</dbReference>
<protein>
    <submittedName>
        <fullName evidence="1">Uncharacterized protein</fullName>
    </submittedName>
</protein>
<evidence type="ECO:0000313" key="1">
    <source>
        <dbReference type="EMBL" id="KAK9007965.1"/>
    </source>
</evidence>
<proteinExistence type="predicted"/>
<accession>A0ABR2R4V2</accession>
<organism evidence="1 2">
    <name type="scientific">Hibiscus sabdariffa</name>
    <name type="common">roselle</name>
    <dbReference type="NCBI Taxonomy" id="183260"/>
    <lineage>
        <taxon>Eukaryota</taxon>
        <taxon>Viridiplantae</taxon>
        <taxon>Streptophyta</taxon>
        <taxon>Embryophyta</taxon>
        <taxon>Tracheophyta</taxon>
        <taxon>Spermatophyta</taxon>
        <taxon>Magnoliopsida</taxon>
        <taxon>eudicotyledons</taxon>
        <taxon>Gunneridae</taxon>
        <taxon>Pentapetalae</taxon>
        <taxon>rosids</taxon>
        <taxon>malvids</taxon>
        <taxon>Malvales</taxon>
        <taxon>Malvaceae</taxon>
        <taxon>Malvoideae</taxon>
        <taxon>Hibiscus</taxon>
    </lineage>
</organism>
<reference evidence="1 2" key="1">
    <citation type="journal article" date="2024" name="G3 (Bethesda)">
        <title>Genome assembly of Hibiscus sabdariffa L. provides insights into metabolisms of medicinal natural products.</title>
        <authorList>
            <person name="Kim T."/>
        </authorList>
    </citation>
    <scope>NUCLEOTIDE SEQUENCE [LARGE SCALE GENOMIC DNA]</scope>
    <source>
        <strain evidence="1">TK-2024</strain>
        <tissue evidence="1">Old leaves</tissue>
    </source>
</reference>
<comment type="caution">
    <text evidence="1">The sequence shown here is derived from an EMBL/GenBank/DDBJ whole genome shotgun (WGS) entry which is preliminary data.</text>
</comment>
<gene>
    <name evidence="1" type="ORF">V6N11_074874</name>
</gene>
<name>A0ABR2R4V2_9ROSI</name>
<keyword evidence="2" id="KW-1185">Reference proteome</keyword>
<dbReference type="EMBL" id="JBBPBN010000026">
    <property type="protein sequence ID" value="KAK9007965.1"/>
    <property type="molecule type" value="Genomic_DNA"/>
</dbReference>
<sequence length="254" mass="27098">MAVTGESVVEQLASLSTDDCGAQAFANKQINVRLDDDNFLLWHHLASKSSSASSSRIQSLPFPDCTSATSVEPEVLSDLSTNQVIHVEQVQHEVSPQANHISQIDHVTSPAILNTDQSAGSETPVSGEASQEQMPMSAKAELDTSSGINDISADAVIPSGDEEGEVPDDVVDGAASVMVEVINDGARCQGNTHTMITRSKAGIYKPKAYHLQLEEVPASIEEALAHSAWKAAVMAEYQALVDNDTWELVKLPPH</sequence>